<gene>
    <name evidence="1" type="ORF">GCM10023082_63450</name>
</gene>
<reference evidence="2" key="1">
    <citation type="journal article" date="2019" name="Int. J. Syst. Evol. Microbiol.">
        <title>The Global Catalogue of Microorganisms (GCM) 10K type strain sequencing project: providing services to taxonomists for standard genome sequencing and annotation.</title>
        <authorList>
            <consortium name="The Broad Institute Genomics Platform"/>
            <consortium name="The Broad Institute Genome Sequencing Center for Infectious Disease"/>
            <person name="Wu L."/>
            <person name="Ma J."/>
        </authorList>
    </citation>
    <scope>NUCLEOTIDE SEQUENCE [LARGE SCALE GENOMIC DNA]</scope>
    <source>
        <strain evidence="2">JCM 30846</strain>
    </source>
</reference>
<organism evidence="1 2">
    <name type="scientific">Streptomyces tremellae</name>
    <dbReference type="NCBI Taxonomy" id="1124239"/>
    <lineage>
        <taxon>Bacteria</taxon>
        <taxon>Bacillati</taxon>
        <taxon>Actinomycetota</taxon>
        <taxon>Actinomycetes</taxon>
        <taxon>Kitasatosporales</taxon>
        <taxon>Streptomycetaceae</taxon>
        <taxon>Streptomyces</taxon>
    </lineage>
</organism>
<accession>A0ABP7GBA2</accession>
<protein>
    <submittedName>
        <fullName evidence="1">Uncharacterized protein</fullName>
    </submittedName>
</protein>
<dbReference type="EMBL" id="BAABEP010000088">
    <property type="protein sequence ID" value="GAA3760515.1"/>
    <property type="molecule type" value="Genomic_DNA"/>
</dbReference>
<sequence>MARRTEYDEGQAAKRLKVPVASFRWARQSGLVPAPDSSDHRWSWTAVDAMDSEAIRAALPHAPISGRAAADRIALALGTPNVPGEKARVTSFVVRRLVDLQLLTDLSANPDGSLINPDQVDAVCARDDLAELVAANMPLGPDQAATRLSVRRTDFDHMLRLGWIKPADAVEARFGTSRAGAVDVSLFRTSDVDDLPAAHPEAEWAALRALGKGQRSLLASLPAGTA</sequence>
<comment type="caution">
    <text evidence="1">The sequence shown here is derived from an EMBL/GenBank/DDBJ whole genome shotgun (WGS) entry which is preliminary data.</text>
</comment>
<evidence type="ECO:0000313" key="2">
    <source>
        <dbReference type="Proteomes" id="UP001499884"/>
    </source>
</evidence>
<name>A0ABP7GBA2_9ACTN</name>
<dbReference type="Proteomes" id="UP001499884">
    <property type="component" value="Unassembled WGS sequence"/>
</dbReference>
<keyword evidence="2" id="KW-1185">Reference proteome</keyword>
<evidence type="ECO:0000313" key="1">
    <source>
        <dbReference type="EMBL" id="GAA3760515.1"/>
    </source>
</evidence>
<proteinExistence type="predicted"/>
<dbReference type="RefSeq" id="WP_345655286.1">
    <property type="nucleotide sequence ID" value="NZ_BAABEP010000088.1"/>
</dbReference>